<accession>A0ABT9VQY8</accession>
<evidence type="ECO:0000313" key="2">
    <source>
        <dbReference type="EMBL" id="MDQ0163405.1"/>
    </source>
</evidence>
<dbReference type="Pfam" id="PF09578">
    <property type="entry name" value="Spore_YabQ"/>
    <property type="match status" value="1"/>
</dbReference>
<dbReference type="EMBL" id="JAUSTR010000015">
    <property type="protein sequence ID" value="MDQ0163405.1"/>
    <property type="molecule type" value="Genomic_DNA"/>
</dbReference>
<dbReference type="RefSeq" id="WP_235356926.1">
    <property type="nucleotide sequence ID" value="NZ_JYCE01000024.1"/>
</dbReference>
<evidence type="ECO:0000313" key="3">
    <source>
        <dbReference type="Proteomes" id="UP001225646"/>
    </source>
</evidence>
<gene>
    <name evidence="2" type="ORF">J2S06_002485</name>
</gene>
<comment type="caution">
    <text evidence="2">The sequence shown here is derived from an EMBL/GenBank/DDBJ whole genome shotgun (WGS) entry which is preliminary data.</text>
</comment>
<dbReference type="InterPro" id="IPR019074">
    <property type="entry name" value="YabQ"/>
</dbReference>
<feature type="transmembrane region" description="Helical" evidence="1">
    <location>
        <begin position="106"/>
        <end position="128"/>
    </location>
</feature>
<organism evidence="2 3">
    <name type="scientific">Aeribacillus alveayuensis</name>
    <dbReference type="NCBI Taxonomy" id="279215"/>
    <lineage>
        <taxon>Bacteria</taxon>
        <taxon>Bacillati</taxon>
        <taxon>Bacillota</taxon>
        <taxon>Bacilli</taxon>
        <taxon>Bacillales</taxon>
        <taxon>Bacillaceae</taxon>
        <taxon>Aeribacillus</taxon>
    </lineage>
</organism>
<feature type="transmembrane region" description="Helical" evidence="1">
    <location>
        <begin position="53"/>
        <end position="69"/>
    </location>
</feature>
<feature type="transmembrane region" description="Helical" evidence="1">
    <location>
        <begin position="24"/>
        <end position="46"/>
    </location>
</feature>
<reference evidence="2 3" key="1">
    <citation type="submission" date="2023-07" db="EMBL/GenBank/DDBJ databases">
        <title>Genomic Encyclopedia of Type Strains, Phase IV (KMG-IV): sequencing the most valuable type-strain genomes for metagenomic binning, comparative biology and taxonomic classification.</title>
        <authorList>
            <person name="Goeker M."/>
        </authorList>
    </citation>
    <scope>NUCLEOTIDE SEQUENCE [LARGE SCALE GENOMIC DNA]</scope>
    <source>
        <strain evidence="2 3">DSM 19092</strain>
    </source>
</reference>
<keyword evidence="1" id="KW-1133">Transmembrane helix</keyword>
<keyword evidence="3" id="KW-1185">Reference proteome</keyword>
<keyword evidence="1" id="KW-0472">Membrane</keyword>
<sequence length="196" mass="23596">MGSWLGIALDTYKYFVNRQKMVRWVVFINDLIFWAVQGLLIFYVLLLVNEGVLRFYIFLALLCGFAIYQSLLRSIYMKILHFVVKLVVSVYRFIKQTMKLLIMNPIIAFVHIILTIVTGFFIFLWNLIIWSSQFIFKLCKILLAPVLWILKQFWRRFPNSFRLSVKRFMTTLAGFSMPIKNLYGRIYRTWMKFFHK</sequence>
<name>A0ABT9VQY8_9BACI</name>
<keyword evidence="1" id="KW-0812">Transmembrane</keyword>
<feature type="transmembrane region" description="Helical" evidence="1">
    <location>
        <begin position="134"/>
        <end position="154"/>
    </location>
</feature>
<proteinExistence type="predicted"/>
<protein>
    <submittedName>
        <fullName evidence="2">Spore cortex biosynthesis protein YabQ</fullName>
    </submittedName>
</protein>
<dbReference type="NCBIfam" id="TIGR02893">
    <property type="entry name" value="spore_yabQ"/>
    <property type="match status" value="1"/>
</dbReference>
<dbReference type="Proteomes" id="UP001225646">
    <property type="component" value="Unassembled WGS sequence"/>
</dbReference>
<evidence type="ECO:0000256" key="1">
    <source>
        <dbReference type="SAM" id="Phobius"/>
    </source>
</evidence>